<comment type="pathway">
    <text evidence="3">Quinol/quinone metabolism; 1,4-dihydroxy-2-naphthoate biosynthesis; 1,4-dihydroxy-2-naphthoate from chorismate: step 3/7.</text>
</comment>
<dbReference type="HAMAP" id="MF_01660">
    <property type="entry name" value="MenH"/>
    <property type="match status" value="1"/>
</dbReference>
<dbReference type="NCBIfam" id="TIGR03695">
    <property type="entry name" value="menH_SHCHC"/>
    <property type="match status" value="1"/>
</dbReference>
<reference evidence="6" key="1">
    <citation type="submission" date="2013-03" db="EMBL/GenBank/DDBJ databases">
        <title>Draft genome sequence of Bacillus firmus DS1.</title>
        <authorList>
            <person name="Peng D."/>
            <person name="Zhu L."/>
            <person name="Sun M."/>
        </authorList>
    </citation>
    <scope>NUCLEOTIDE SEQUENCE [LARGE SCALE GENOMIC DNA]</scope>
    <source>
        <strain evidence="6">DS1</strain>
    </source>
</reference>
<dbReference type="InterPro" id="IPR022485">
    <property type="entry name" value="SHCHC_synthase_MenH"/>
</dbReference>
<comment type="catalytic activity">
    <reaction evidence="3">
        <text>5-enolpyruvoyl-6-hydroxy-2-succinyl-cyclohex-3-ene-1-carboxylate = (1R,6R)-6-hydroxy-2-succinyl-cyclohexa-2,4-diene-1-carboxylate + pyruvate</text>
        <dbReference type="Rhea" id="RHEA:25597"/>
        <dbReference type="ChEBI" id="CHEBI:15361"/>
        <dbReference type="ChEBI" id="CHEBI:58689"/>
        <dbReference type="ChEBI" id="CHEBI:58818"/>
        <dbReference type="EC" id="4.2.99.20"/>
    </reaction>
</comment>
<evidence type="ECO:0000313" key="6">
    <source>
        <dbReference type="Proteomes" id="UP000019270"/>
    </source>
</evidence>
<dbReference type="UniPathway" id="UPA00079"/>
<evidence type="ECO:0000259" key="4">
    <source>
        <dbReference type="Pfam" id="PF00561"/>
    </source>
</evidence>
<comment type="pathway">
    <text evidence="3">Quinol/quinone metabolism; menaquinone biosynthesis.</text>
</comment>
<dbReference type="PANTHER" id="PTHR42916">
    <property type="entry name" value="2-SUCCINYL-5-ENOLPYRUVYL-6-HYDROXY-3-CYCLOHEXENE-1-CARBOXYLATE SYNTHASE"/>
    <property type="match status" value="1"/>
</dbReference>
<dbReference type="GO" id="GO:0070205">
    <property type="term" value="F:2-succinyl-6-hydroxy-2,4-cyclohexadiene-1-carboxylate synthase activity"/>
    <property type="evidence" value="ECO:0007669"/>
    <property type="project" value="UniProtKB-UniRule"/>
</dbReference>
<comment type="similarity">
    <text evidence="3">Belongs to the AB hydrolase superfamily. MenH family.</text>
</comment>
<sequence length="283" mass="31791">MPMKYVMNGVHYNVDTWGKGFPLLLLHGFTGNSEGWKEFAPFWEGHSKTIAMDIIGHGKSEAPSDIGHYQIEESAAVINSFLEEMGIGKIDVLGYSMGGRLALTFAVKYPEKVRTLILESASPGLRTEEERHERRVQDARLADRIRKEGIENFIGYWENIPLFQSQRNLPDEIRTRIRNQRMANSIDGLANSLNGMGTGSQPSWWEELGNLKMPVLLLTGELDQKFCRIGEEMSKALPNTQWMSVKNAGHAIHVEKPEIFGTIVSGFLSQSGEINTKAVKIEE</sequence>
<protein>
    <recommendedName>
        <fullName evidence="3">Putative 2-succinyl-6-hydroxy-2,4-cyclohexadiene-1-carboxylate synthase</fullName>
        <shortName evidence="3">SHCHC synthase</shortName>
        <ecNumber evidence="3">4.2.99.20</ecNumber>
    </recommendedName>
</protein>
<evidence type="ECO:0000256" key="2">
    <source>
        <dbReference type="ARBA" id="ARBA00023239"/>
    </source>
</evidence>
<dbReference type="PATRIC" id="fig|1307436.3.peg.2996"/>
<name>W7L631_CYTFI</name>
<keyword evidence="2 3" id="KW-0456">Lyase</keyword>
<organism evidence="5 6">
    <name type="scientific">Cytobacillus firmus DS1</name>
    <dbReference type="NCBI Taxonomy" id="1307436"/>
    <lineage>
        <taxon>Bacteria</taxon>
        <taxon>Bacillati</taxon>
        <taxon>Bacillota</taxon>
        <taxon>Bacilli</taxon>
        <taxon>Bacillales</taxon>
        <taxon>Bacillaceae</taxon>
        <taxon>Cytobacillus</taxon>
    </lineage>
</organism>
<comment type="subunit">
    <text evidence="3">Monomer.</text>
</comment>
<keyword evidence="1 3" id="KW-0474">Menaquinone biosynthesis</keyword>
<dbReference type="SUPFAM" id="SSF53474">
    <property type="entry name" value="alpha/beta-Hydrolases"/>
    <property type="match status" value="1"/>
</dbReference>
<evidence type="ECO:0000313" key="5">
    <source>
        <dbReference type="EMBL" id="EWG10642.1"/>
    </source>
</evidence>
<dbReference type="EC" id="4.2.99.20" evidence="3"/>
<dbReference type="eggNOG" id="COG0596">
    <property type="taxonomic scope" value="Bacteria"/>
</dbReference>
<dbReference type="EMBL" id="APVL01000009">
    <property type="protein sequence ID" value="EWG10642.1"/>
    <property type="molecule type" value="Genomic_DNA"/>
</dbReference>
<dbReference type="PANTHER" id="PTHR42916:SF1">
    <property type="entry name" value="PROTEIN PHYLLO, CHLOROPLASTIC"/>
    <property type="match status" value="1"/>
</dbReference>
<accession>W7L631</accession>
<dbReference type="Proteomes" id="UP000019270">
    <property type="component" value="Unassembled WGS sequence"/>
</dbReference>
<dbReference type="InterPro" id="IPR000073">
    <property type="entry name" value="AB_hydrolase_1"/>
</dbReference>
<proteinExistence type="inferred from homology"/>
<dbReference type="AlphaFoldDB" id="W7L631"/>
<dbReference type="PRINTS" id="PR00111">
    <property type="entry name" value="ABHYDROLASE"/>
</dbReference>
<dbReference type="Pfam" id="PF00561">
    <property type="entry name" value="Abhydrolase_1"/>
    <property type="match status" value="1"/>
</dbReference>
<comment type="caution">
    <text evidence="5">The sequence shown here is derived from an EMBL/GenBank/DDBJ whole genome shotgun (WGS) entry which is preliminary data.</text>
</comment>
<gene>
    <name evidence="3" type="primary">menH</name>
    <name evidence="5" type="ORF">PBF_14019</name>
</gene>
<evidence type="ECO:0000256" key="1">
    <source>
        <dbReference type="ARBA" id="ARBA00022428"/>
    </source>
</evidence>
<reference evidence="5 6" key="2">
    <citation type="journal article" date="2016" name="Sci. Rep.">
        <title>A novel serine protease, Sep1, from Bacillus firmus DS-1 has nematicidal activity and degrades multiple intestinal-associated nematode proteins.</title>
        <authorList>
            <person name="Geng C."/>
            <person name="Nie X."/>
            <person name="Tang Z."/>
            <person name="Zhang Y."/>
            <person name="Lin J."/>
            <person name="Sun M."/>
            <person name="Peng D."/>
        </authorList>
    </citation>
    <scope>NUCLEOTIDE SEQUENCE [LARGE SCALE GENOMIC DNA]</scope>
    <source>
        <strain evidence="5 6">DS1</strain>
    </source>
</reference>
<dbReference type="UniPathway" id="UPA01057">
    <property type="reaction ID" value="UER00900"/>
</dbReference>
<dbReference type="InterPro" id="IPR029058">
    <property type="entry name" value="AB_hydrolase_fold"/>
</dbReference>
<dbReference type="Gene3D" id="3.40.50.1820">
    <property type="entry name" value="alpha/beta hydrolase"/>
    <property type="match status" value="1"/>
</dbReference>
<dbReference type="GO" id="GO:0009234">
    <property type="term" value="P:menaquinone biosynthetic process"/>
    <property type="evidence" value="ECO:0007669"/>
    <property type="project" value="UniProtKB-UniRule"/>
</dbReference>
<feature type="domain" description="AB hydrolase-1" evidence="4">
    <location>
        <begin position="22"/>
        <end position="257"/>
    </location>
</feature>
<comment type="function">
    <text evidence="3">Catalyzes a proton abstraction reaction that results in 2,5-elimination of pyruvate from 2-succinyl-5-enolpyruvyl-6-hydroxy-3-cyclohexene-1-carboxylate (SEPHCHC) and the formation of 2-succinyl-6-hydroxy-2,4-cyclohexadiene-1-carboxylate (SHCHC).</text>
</comment>
<evidence type="ECO:0000256" key="3">
    <source>
        <dbReference type="HAMAP-Rule" id="MF_01660"/>
    </source>
</evidence>